<name>A0A4D6LRX1_VIGUN</name>
<organism evidence="1 2">
    <name type="scientific">Vigna unguiculata</name>
    <name type="common">Cowpea</name>
    <dbReference type="NCBI Taxonomy" id="3917"/>
    <lineage>
        <taxon>Eukaryota</taxon>
        <taxon>Viridiplantae</taxon>
        <taxon>Streptophyta</taxon>
        <taxon>Embryophyta</taxon>
        <taxon>Tracheophyta</taxon>
        <taxon>Spermatophyta</taxon>
        <taxon>Magnoliopsida</taxon>
        <taxon>eudicotyledons</taxon>
        <taxon>Gunneridae</taxon>
        <taxon>Pentapetalae</taxon>
        <taxon>rosids</taxon>
        <taxon>fabids</taxon>
        <taxon>Fabales</taxon>
        <taxon>Fabaceae</taxon>
        <taxon>Papilionoideae</taxon>
        <taxon>50 kb inversion clade</taxon>
        <taxon>NPAAA clade</taxon>
        <taxon>indigoferoid/millettioid clade</taxon>
        <taxon>Phaseoleae</taxon>
        <taxon>Vigna</taxon>
    </lineage>
</organism>
<evidence type="ECO:0000313" key="1">
    <source>
        <dbReference type="EMBL" id="QCD91255.1"/>
    </source>
</evidence>
<reference evidence="1 2" key="1">
    <citation type="submission" date="2019-04" db="EMBL/GenBank/DDBJ databases">
        <title>An improved genome assembly and genetic linkage map for asparagus bean, Vigna unguiculata ssp. sesquipedialis.</title>
        <authorList>
            <person name="Xia Q."/>
            <person name="Zhang R."/>
            <person name="Dong Y."/>
        </authorList>
    </citation>
    <scope>NUCLEOTIDE SEQUENCE [LARGE SCALE GENOMIC DNA]</scope>
    <source>
        <tissue evidence="1">Leaf</tissue>
    </source>
</reference>
<accession>A0A4D6LRX1</accession>
<protein>
    <submittedName>
        <fullName evidence="1">Uncharacterized protein</fullName>
    </submittedName>
</protein>
<dbReference type="Proteomes" id="UP000501690">
    <property type="component" value="Linkage Group LG4"/>
</dbReference>
<dbReference type="EMBL" id="CP039348">
    <property type="protein sequence ID" value="QCD91255.1"/>
    <property type="molecule type" value="Genomic_DNA"/>
</dbReference>
<sequence length="154" mass="16519">MEALYLGLASLPLTSPLATAKHTGHHVVVANHTRFSSPPPSHPPRVGYFEKTASTTTAKTAEPPSDCDWRTISTATTTTNTDLFLHSSHTLFSSSSTTRVLGNQKRAPSFLLHPRRWPRNTKAECRPFTASPFSSTVTSTTSLAGAAAPPSDCD</sequence>
<proteinExistence type="predicted"/>
<keyword evidence="2" id="KW-1185">Reference proteome</keyword>
<evidence type="ECO:0000313" key="2">
    <source>
        <dbReference type="Proteomes" id="UP000501690"/>
    </source>
</evidence>
<dbReference type="AlphaFoldDB" id="A0A4D6LRX1"/>
<gene>
    <name evidence="1" type="ORF">DEO72_LG4g2220</name>
</gene>